<sequence>MMMSFFRILIAYSSSVPLRSANITFPNEPLPSTIRKLKSVARMTSFLVMLCGTSLSPIIGIFFVMEVFLIWLLSCTRSAPSSGTGTL</sequence>
<accession>A0A2M3ZQ49</accession>
<organism evidence="2">
    <name type="scientific">Anopheles braziliensis</name>
    <dbReference type="NCBI Taxonomy" id="58242"/>
    <lineage>
        <taxon>Eukaryota</taxon>
        <taxon>Metazoa</taxon>
        <taxon>Ecdysozoa</taxon>
        <taxon>Arthropoda</taxon>
        <taxon>Hexapoda</taxon>
        <taxon>Insecta</taxon>
        <taxon>Pterygota</taxon>
        <taxon>Neoptera</taxon>
        <taxon>Endopterygota</taxon>
        <taxon>Diptera</taxon>
        <taxon>Nematocera</taxon>
        <taxon>Culicoidea</taxon>
        <taxon>Culicidae</taxon>
        <taxon>Anophelinae</taxon>
        <taxon>Anopheles</taxon>
    </lineage>
</organism>
<proteinExistence type="predicted"/>
<protein>
    <submittedName>
        <fullName evidence="2">Putative secreted peptide</fullName>
    </submittedName>
</protein>
<dbReference type="EMBL" id="GGFM01009829">
    <property type="protein sequence ID" value="MBW30580.1"/>
    <property type="molecule type" value="Transcribed_RNA"/>
</dbReference>
<feature type="transmembrane region" description="Helical" evidence="1">
    <location>
        <begin position="45"/>
        <end position="73"/>
    </location>
</feature>
<name>A0A2M3ZQ49_9DIPT</name>
<keyword evidence="1" id="KW-1133">Transmembrane helix</keyword>
<dbReference type="AlphaFoldDB" id="A0A2M3ZQ49"/>
<evidence type="ECO:0000256" key="1">
    <source>
        <dbReference type="SAM" id="Phobius"/>
    </source>
</evidence>
<reference evidence="2" key="1">
    <citation type="submission" date="2018-01" db="EMBL/GenBank/DDBJ databases">
        <title>An insight into the sialome of Amazonian anophelines.</title>
        <authorList>
            <person name="Ribeiro J.M."/>
            <person name="Scarpassa V."/>
            <person name="Calvo E."/>
        </authorList>
    </citation>
    <scope>NUCLEOTIDE SEQUENCE</scope>
    <source>
        <tissue evidence="2">Salivary glands</tissue>
    </source>
</reference>
<evidence type="ECO:0000313" key="2">
    <source>
        <dbReference type="EMBL" id="MBW30580.1"/>
    </source>
</evidence>
<keyword evidence="1" id="KW-0472">Membrane</keyword>
<keyword evidence="1" id="KW-0812">Transmembrane</keyword>